<feature type="compositionally biased region" description="Low complexity" evidence="1">
    <location>
        <begin position="64"/>
        <end position="81"/>
    </location>
</feature>
<evidence type="ECO:0000256" key="1">
    <source>
        <dbReference type="SAM" id="MobiDB-lite"/>
    </source>
</evidence>
<feature type="compositionally biased region" description="Low complexity" evidence="1">
    <location>
        <begin position="41"/>
        <end position="56"/>
    </location>
</feature>
<keyword evidence="3" id="KW-1185">Reference proteome</keyword>
<feature type="compositionally biased region" description="Basic and acidic residues" evidence="1">
    <location>
        <begin position="15"/>
        <end position="38"/>
    </location>
</feature>
<evidence type="ECO:0000313" key="2">
    <source>
        <dbReference type="EMBL" id="KAG2631614.1"/>
    </source>
</evidence>
<proteinExistence type="predicted"/>
<feature type="region of interest" description="Disordered" evidence="1">
    <location>
        <begin position="1"/>
        <end position="94"/>
    </location>
</feature>
<gene>
    <name evidence="2" type="ORF">PVAP13_2NG036600</name>
</gene>
<sequence>MRAAAGRAPRGLARRRPELTGPRERARGGTAGAEERRPARQRAQISAAANAAASPADRPPPCAPQATSAAGRSAARIRAQGVSSWPPRRAGGPPSTTWYLRLAWPRPCSCATGGCRTWPRLAIHLPAGQALA</sequence>
<dbReference type="Proteomes" id="UP000823388">
    <property type="component" value="Chromosome 2N"/>
</dbReference>
<comment type="caution">
    <text evidence="2">The sequence shown here is derived from an EMBL/GenBank/DDBJ whole genome shotgun (WGS) entry which is preliminary data.</text>
</comment>
<accession>A0A8T0VEA7</accession>
<reference evidence="2" key="1">
    <citation type="submission" date="2020-05" db="EMBL/GenBank/DDBJ databases">
        <title>WGS assembly of Panicum virgatum.</title>
        <authorList>
            <person name="Lovell J.T."/>
            <person name="Jenkins J."/>
            <person name="Shu S."/>
            <person name="Juenger T.E."/>
            <person name="Schmutz J."/>
        </authorList>
    </citation>
    <scope>NUCLEOTIDE SEQUENCE</scope>
    <source>
        <strain evidence="2">AP13</strain>
    </source>
</reference>
<dbReference type="EMBL" id="CM029040">
    <property type="protein sequence ID" value="KAG2631614.1"/>
    <property type="molecule type" value="Genomic_DNA"/>
</dbReference>
<dbReference type="AlphaFoldDB" id="A0A8T0VEA7"/>
<feature type="compositionally biased region" description="Low complexity" evidence="1">
    <location>
        <begin position="1"/>
        <end position="11"/>
    </location>
</feature>
<organism evidence="2 3">
    <name type="scientific">Panicum virgatum</name>
    <name type="common">Blackwell switchgrass</name>
    <dbReference type="NCBI Taxonomy" id="38727"/>
    <lineage>
        <taxon>Eukaryota</taxon>
        <taxon>Viridiplantae</taxon>
        <taxon>Streptophyta</taxon>
        <taxon>Embryophyta</taxon>
        <taxon>Tracheophyta</taxon>
        <taxon>Spermatophyta</taxon>
        <taxon>Magnoliopsida</taxon>
        <taxon>Liliopsida</taxon>
        <taxon>Poales</taxon>
        <taxon>Poaceae</taxon>
        <taxon>PACMAD clade</taxon>
        <taxon>Panicoideae</taxon>
        <taxon>Panicodae</taxon>
        <taxon>Paniceae</taxon>
        <taxon>Panicinae</taxon>
        <taxon>Panicum</taxon>
        <taxon>Panicum sect. Hiantes</taxon>
    </lineage>
</organism>
<name>A0A8T0VEA7_PANVG</name>
<evidence type="ECO:0000313" key="3">
    <source>
        <dbReference type="Proteomes" id="UP000823388"/>
    </source>
</evidence>
<protein>
    <submittedName>
        <fullName evidence="2">Uncharacterized protein</fullName>
    </submittedName>
</protein>